<feature type="transmembrane region" description="Helical" evidence="7">
    <location>
        <begin position="339"/>
        <end position="362"/>
    </location>
</feature>
<gene>
    <name evidence="9" type="ORF">BON22_2518</name>
    <name evidence="8" type="ORF">CYFA0S_04e05952g</name>
</gene>
<keyword evidence="5 7" id="KW-0472">Membrane</keyword>
<keyword evidence="3 7" id="KW-0812">Transmembrane</keyword>
<dbReference type="SUPFAM" id="SSF103473">
    <property type="entry name" value="MFS general substrate transporter"/>
    <property type="match status" value="1"/>
</dbReference>
<evidence type="ECO:0000256" key="3">
    <source>
        <dbReference type="ARBA" id="ARBA00022692"/>
    </source>
</evidence>
<dbReference type="Pfam" id="PF07690">
    <property type="entry name" value="MFS_1"/>
    <property type="match status" value="1"/>
</dbReference>
<feature type="transmembrane region" description="Helical" evidence="7">
    <location>
        <begin position="200"/>
        <end position="222"/>
    </location>
</feature>
<comment type="subcellular location">
    <subcellularLocation>
        <location evidence="1">Membrane</location>
        <topology evidence="1">Multi-pass membrane protein</topology>
    </subcellularLocation>
</comment>
<evidence type="ECO:0000313" key="10">
    <source>
        <dbReference type="Proteomes" id="UP000189513"/>
    </source>
</evidence>
<dbReference type="GO" id="GO:0016020">
    <property type="term" value="C:membrane"/>
    <property type="evidence" value="ECO:0007669"/>
    <property type="project" value="UniProtKB-SubCell"/>
</dbReference>
<keyword evidence="10" id="KW-1185">Reference proteome</keyword>
<dbReference type="EMBL" id="MPUK01000004">
    <property type="protein sequence ID" value="ONH67788.1"/>
    <property type="molecule type" value="Genomic_DNA"/>
</dbReference>
<dbReference type="EMBL" id="LK052889">
    <property type="protein sequence ID" value="CDR40209.1"/>
    <property type="molecule type" value="Genomic_DNA"/>
</dbReference>
<evidence type="ECO:0000256" key="6">
    <source>
        <dbReference type="ARBA" id="ARBA00037968"/>
    </source>
</evidence>
<evidence type="ECO:0000256" key="5">
    <source>
        <dbReference type="ARBA" id="ARBA00023136"/>
    </source>
</evidence>
<feature type="transmembrane region" description="Helical" evidence="7">
    <location>
        <begin position="369"/>
        <end position="388"/>
    </location>
</feature>
<feature type="transmembrane region" description="Helical" evidence="7">
    <location>
        <begin position="146"/>
        <end position="167"/>
    </location>
</feature>
<dbReference type="OrthoDB" id="6730379at2759"/>
<name>A0A061ARL3_CYBFA</name>
<protein>
    <submittedName>
        <fullName evidence="9">Allantoate permease</fullName>
    </submittedName>
    <submittedName>
        <fullName evidence="8">CYFA0S04e05952g1_1</fullName>
    </submittedName>
</protein>
<dbReference type="AlphaFoldDB" id="A0A061ARL3"/>
<comment type="similarity">
    <text evidence="6">Belongs to the major facilitator superfamily. Allantoate permease family.</text>
</comment>
<proteinExistence type="inferred from homology"/>
<dbReference type="PANTHER" id="PTHR43791">
    <property type="entry name" value="PERMEASE-RELATED"/>
    <property type="match status" value="1"/>
</dbReference>
<accession>A0A061ARL3</accession>
<evidence type="ECO:0000256" key="4">
    <source>
        <dbReference type="ARBA" id="ARBA00022989"/>
    </source>
</evidence>
<feature type="transmembrane region" description="Helical" evidence="7">
    <location>
        <begin position="234"/>
        <end position="254"/>
    </location>
</feature>
<dbReference type="OMA" id="AYGLYIH"/>
<keyword evidence="2" id="KW-0813">Transport</keyword>
<evidence type="ECO:0000313" key="8">
    <source>
        <dbReference type="EMBL" id="CDR40209.1"/>
    </source>
</evidence>
<dbReference type="VEuPathDB" id="FungiDB:BON22_2518"/>
<feature type="transmembrane region" description="Helical" evidence="7">
    <location>
        <begin position="394"/>
        <end position="415"/>
    </location>
</feature>
<reference evidence="9" key="3">
    <citation type="submission" date="2017-01" db="EMBL/GenBank/DDBJ databases">
        <authorList>
            <person name="Mah S.A."/>
            <person name="Swanson W.J."/>
            <person name="Moy G.W."/>
            <person name="Vacquier V.D."/>
        </authorList>
    </citation>
    <scope>NUCLEOTIDE SEQUENCE [LARGE SCALE GENOMIC DNA]</scope>
    <source>
        <strain evidence="9">65</strain>
    </source>
</reference>
<dbReference type="Proteomes" id="UP000189513">
    <property type="component" value="Unassembled WGS sequence"/>
</dbReference>
<organism evidence="8">
    <name type="scientific">Cyberlindnera fabianii</name>
    <name type="common">Yeast</name>
    <name type="synonym">Hansenula fabianii</name>
    <dbReference type="NCBI Taxonomy" id="36022"/>
    <lineage>
        <taxon>Eukaryota</taxon>
        <taxon>Fungi</taxon>
        <taxon>Dikarya</taxon>
        <taxon>Ascomycota</taxon>
        <taxon>Saccharomycotina</taxon>
        <taxon>Saccharomycetes</taxon>
        <taxon>Phaffomycetales</taxon>
        <taxon>Phaffomycetaceae</taxon>
        <taxon>Cyberlindnera</taxon>
    </lineage>
</organism>
<dbReference type="InterPro" id="IPR036259">
    <property type="entry name" value="MFS_trans_sf"/>
</dbReference>
<feature type="transmembrane region" description="Helical" evidence="7">
    <location>
        <begin position="70"/>
        <end position="87"/>
    </location>
</feature>
<sequence length="522" mass="58676">MSVQGSKIESKVSTEDADIASTEVLETVISLNGREFKLDQKNVDEAMNLAMEAQNINLTPEQDRKLRWKIDTYLIPFFVLMYAVQYMDKITNSFASVMGIKTDLHMAGWQYSWLGSAFYLGYLAFELPASYILQRFPVAKATSCFILLWGVVVCLMPATNLAGFMFLRVVLGMLESSITPTMVILTTQWYKKEEHFLRTAIWLGACHIGAIIGYAFAYGLYIHGGKWDIPSWKVVYIVIGLCNLLLAAAFYFHIPDTPAGAWFLTAEEKLMAVERIRNNQQGYGNKKFKKEQLIECLTDWRIWLMFAFGIVDEIPNGGITNFTSILLNTDFKYSTKESLLLNIPLSCVGFSTTVIIGCLYSFNVIKSRIWCSILALSISLAGSCMLAFASTKRVGLGGLFIMQVSDIGFICLVSIFQSNVAGHTKKVVGNAIFLIAYCTGNVIGPQTFKQSEEPNYPTAKGTIVGCYSACIVILLILFWSYSSENRARDQKREELGEKYVKIENIEFADLTDRQNPDFRYSL</sequence>
<keyword evidence="4 7" id="KW-1133">Transmembrane helix</keyword>
<dbReference type="PANTHER" id="PTHR43791:SF1">
    <property type="entry name" value="ALLANTOATE PERMEASE"/>
    <property type="match status" value="1"/>
</dbReference>
<feature type="transmembrane region" description="Helical" evidence="7">
    <location>
        <begin position="427"/>
        <end position="448"/>
    </location>
</feature>
<evidence type="ECO:0000256" key="1">
    <source>
        <dbReference type="ARBA" id="ARBA00004141"/>
    </source>
</evidence>
<evidence type="ECO:0000256" key="7">
    <source>
        <dbReference type="SAM" id="Phobius"/>
    </source>
</evidence>
<dbReference type="FunFam" id="1.20.1250.20:FF:000064">
    <property type="entry name" value="MFS allantoate transporter"/>
    <property type="match status" value="1"/>
</dbReference>
<feature type="transmembrane region" description="Helical" evidence="7">
    <location>
        <begin position="460"/>
        <end position="482"/>
    </location>
</feature>
<reference evidence="8" key="1">
    <citation type="journal article" date="2014" name="Genome Announc.">
        <title>Genome sequence of the yeast Cyberlindnera fabianii (Hansenula fabianii).</title>
        <authorList>
            <person name="Freel K.C."/>
            <person name="Sarilar V."/>
            <person name="Neuveglise C."/>
            <person name="Devillers H."/>
            <person name="Friedrich A."/>
            <person name="Schacherer J."/>
        </authorList>
    </citation>
    <scope>NUCLEOTIDE SEQUENCE</scope>
    <source>
        <strain evidence="8">YJS4271</strain>
    </source>
</reference>
<dbReference type="STRING" id="36022.A0A061ARL3"/>
<reference evidence="10" key="2">
    <citation type="journal article" date="2017" name="Genome Announc.">
        <title>Genome sequences of Cyberlindnera fabianii 65, Pichia kudriavzevii 129, and Saccharomyces cerevisiae 131 isolated from fermented masau fruits in Zimbabwe.</title>
        <authorList>
            <person name="van Rijswijck I.M.H."/>
            <person name="Derks M.F.L."/>
            <person name="Abee T."/>
            <person name="de Ridder D."/>
            <person name="Smid E.J."/>
        </authorList>
    </citation>
    <scope>NUCLEOTIDE SEQUENCE [LARGE SCALE GENOMIC DNA]</scope>
    <source>
        <strain evidence="10">65</strain>
    </source>
</reference>
<evidence type="ECO:0000313" key="9">
    <source>
        <dbReference type="EMBL" id="ONH67788.1"/>
    </source>
</evidence>
<evidence type="ECO:0000256" key="2">
    <source>
        <dbReference type="ARBA" id="ARBA00022448"/>
    </source>
</evidence>
<dbReference type="Gene3D" id="1.20.1250.20">
    <property type="entry name" value="MFS general substrate transporter like domains"/>
    <property type="match status" value="2"/>
</dbReference>
<dbReference type="InterPro" id="IPR011701">
    <property type="entry name" value="MFS"/>
</dbReference>
<dbReference type="GO" id="GO:0022857">
    <property type="term" value="F:transmembrane transporter activity"/>
    <property type="evidence" value="ECO:0007669"/>
    <property type="project" value="InterPro"/>
</dbReference>
<feature type="transmembrane region" description="Helical" evidence="7">
    <location>
        <begin position="107"/>
        <end position="125"/>
    </location>
</feature>